<feature type="transmembrane region" description="Helical" evidence="1">
    <location>
        <begin position="231"/>
        <end position="252"/>
    </location>
</feature>
<keyword evidence="1" id="KW-1133">Transmembrane helix</keyword>
<feature type="transmembrane region" description="Helical" evidence="1">
    <location>
        <begin position="186"/>
        <end position="202"/>
    </location>
</feature>
<feature type="transmembrane region" description="Helical" evidence="1">
    <location>
        <begin position="44"/>
        <end position="61"/>
    </location>
</feature>
<evidence type="ECO:0000313" key="4">
    <source>
        <dbReference type="EMBL" id="CAI32957.1"/>
    </source>
</evidence>
<sequence>MPYLNNVPQNKFSIRLFDIAIVLLTLKMLVSSIPVFDFVFPQKFQNILVILGYILIFLHIFEKRKYTLQFIISIILITTLLLYTSIQMQNYVYFTSWFMLIGTIHYDLRRVIKIIFIVSLSIMFISIFISLLMYIIDYKREILINIRRNETVRAFTFGFIHPNKFTIVLSNLCLMFIWLIKDRLKYYHVTFCLFIQLFFYFFTQTRTALLVSIVIFALLYIYMFVENLELRWIGYSFFCISTFLGVLAFQFYPSNNKFSIFIDNILTGRIKLAAYARTFFGYTFWGQYVDKEIVWDPIWGLTSFTFDSFYSFLMSNAGIIWLLILSVLFVKLQKYLDNKSLILLLAWSMYAVTETDLIFPSYGFQFLFLSILFTNTSTCSTIMLKNN</sequence>
<evidence type="ECO:0000256" key="1">
    <source>
        <dbReference type="SAM" id="Phobius"/>
    </source>
</evidence>
<dbReference type="EMBL" id="AJ239004">
    <property type="protein sequence ID" value="CAB43614.1"/>
    <property type="molecule type" value="Genomic_DNA"/>
</dbReference>
<feature type="transmembrane region" description="Helical" evidence="1">
    <location>
        <begin position="114"/>
        <end position="136"/>
    </location>
</feature>
<feature type="transmembrane region" description="Helical" evidence="1">
    <location>
        <begin position="341"/>
        <end position="359"/>
    </location>
</feature>
<feature type="transmembrane region" description="Helical" evidence="1">
    <location>
        <begin position="209"/>
        <end position="225"/>
    </location>
</feature>
<feature type="transmembrane region" description="Helical" evidence="1">
    <location>
        <begin position="12"/>
        <end position="32"/>
    </location>
</feature>
<dbReference type="EMBL" id="AF316641">
    <property type="protein sequence ID" value="AAK20705.1"/>
    <property type="molecule type" value="Genomic_DNA"/>
</dbReference>
<dbReference type="EMBL" id="CR931644">
    <property type="protein sequence ID" value="CAI32957.1"/>
    <property type="molecule type" value="Genomic_DNA"/>
</dbReference>
<feature type="transmembrane region" description="Helical" evidence="1">
    <location>
        <begin position="365"/>
        <end position="384"/>
    </location>
</feature>
<keyword evidence="1" id="KW-0472">Membrane</keyword>
<gene>
    <name evidence="3" type="primary">cap8K</name>
    <name evidence="2" type="synonym">wzy</name>
    <name evidence="4" type="ORF">SPC08_0014</name>
</gene>
<feature type="transmembrane region" description="Helical" evidence="1">
    <location>
        <begin position="67"/>
        <end position="84"/>
    </location>
</feature>
<organism evidence="3">
    <name type="scientific">Streptococcus pneumoniae</name>
    <dbReference type="NCBI Taxonomy" id="1313"/>
    <lineage>
        <taxon>Bacteria</taxon>
        <taxon>Bacillati</taxon>
        <taxon>Bacillota</taxon>
        <taxon>Bacilli</taxon>
        <taxon>Lactobacillales</taxon>
        <taxon>Streptococcaceae</taxon>
        <taxon>Streptococcus</taxon>
    </lineage>
</organism>
<reference evidence="2" key="3">
    <citation type="journal article" date="2001" name="Infect. Immun.">
        <title>Molecular characterization of Streptococcus pneumoniae type 4, 6B, 8, and 18C capsular polysaccharide gene clusters.</title>
        <authorList>
            <person name="Jiang S.-M."/>
            <person name="Wang L."/>
            <person name="Reeves P.R."/>
        </authorList>
    </citation>
    <scope>NUCLEOTIDE SEQUENCE</scope>
</reference>
<dbReference type="RefSeq" id="WP_001146576.1">
    <property type="nucleotide sequence ID" value="NZ_CHSB01000008.1"/>
</dbReference>
<feature type="transmembrane region" description="Helical" evidence="1">
    <location>
        <begin position="309"/>
        <end position="329"/>
    </location>
</feature>
<reference evidence="3" key="1">
    <citation type="journal article" date="1999" name="J. Bacteriol.">
        <title>Characterization of the type 8 capsular gene cluster of Streptococcus pneumoniae.</title>
        <authorList>
            <person name="Munoz R."/>
            <person name="Mollerach M."/>
            <person name="Lopez R."/>
            <person name="Garcia E."/>
        </authorList>
    </citation>
    <scope>NUCLEOTIDE SEQUENCE</scope>
</reference>
<keyword evidence="1" id="KW-0812">Transmembrane</keyword>
<evidence type="ECO:0000313" key="2">
    <source>
        <dbReference type="EMBL" id="AAK20705.1"/>
    </source>
</evidence>
<reference evidence="4" key="4">
    <citation type="journal article" date="2006" name="PLoS Genet.">
        <title>Genetic analysis of the capsular biosynthetic locus from all 90 pneumococcal serotypes.</title>
        <authorList>
            <person name="Bentley S.D."/>
            <person name="Aanensen D.M."/>
            <person name="Mavroidi A."/>
            <person name="Saunders D."/>
            <person name="Rabbinowitsch E."/>
            <person name="Collins M."/>
            <person name="Donohoe K."/>
            <person name="Harris D."/>
            <person name="Murphy L."/>
            <person name="Quail M.A."/>
            <person name="Samuel G."/>
            <person name="Skovsted I.C."/>
            <person name="Kaltoft M.S."/>
            <person name="Barrell B."/>
            <person name="Reeves P.R."/>
            <person name="Parkhill J."/>
            <person name="Spratt B.G."/>
        </authorList>
    </citation>
    <scope>NUCLEOTIDE SEQUENCE</scope>
    <source>
        <strain evidence="4">573/62</strain>
    </source>
</reference>
<evidence type="ECO:0000313" key="3">
    <source>
        <dbReference type="EMBL" id="CAB43614.1"/>
    </source>
</evidence>
<feature type="transmembrane region" description="Helical" evidence="1">
    <location>
        <begin position="272"/>
        <end position="289"/>
    </location>
</feature>
<protein>
    <submittedName>
        <fullName evidence="2 4">Wzy</fullName>
    </submittedName>
    <submittedName>
        <fullName evidence="3">Polysaccharide polymerase</fullName>
    </submittedName>
</protein>
<accession>Q9X9A8</accession>
<feature type="transmembrane region" description="Helical" evidence="1">
    <location>
        <begin position="157"/>
        <end position="180"/>
    </location>
</feature>
<name>Q9X9A8_STREE</name>
<proteinExistence type="predicted"/>
<dbReference type="AlphaFoldDB" id="Q9X9A8"/>
<reference evidence="2" key="2">
    <citation type="submission" date="2000-10" db="EMBL/GenBank/DDBJ databases">
        <authorList>
            <person name="Jiang S.-M."/>
            <person name="Wang L."/>
            <person name="Reeves P.R."/>
        </authorList>
    </citation>
    <scope>NUCLEOTIDE SEQUENCE</scope>
</reference>